<organism evidence="8 9">
    <name type="scientific">Pelosinus propionicus DSM 13327</name>
    <dbReference type="NCBI Taxonomy" id="1123291"/>
    <lineage>
        <taxon>Bacteria</taxon>
        <taxon>Bacillati</taxon>
        <taxon>Bacillota</taxon>
        <taxon>Negativicutes</taxon>
        <taxon>Selenomonadales</taxon>
        <taxon>Sporomusaceae</taxon>
        <taxon>Pelosinus</taxon>
    </lineage>
</organism>
<keyword evidence="3 5" id="KW-0347">Helicase</keyword>
<dbReference type="Pfam" id="PF00580">
    <property type="entry name" value="UvrD-helicase"/>
    <property type="match status" value="1"/>
</dbReference>
<sequence>MDDQERQKEAVKLEETLEEIKKQLAKSEEDCVVKQSELKETLLNYWEKCGSDEAQLVETANRQRALSSLTHSTPLKLRKMLNSPYFGRIDFIEEDAGIKPQEEEVYIGISTLMDEETGDFLIYDWRAPISSMFYDYGLGEAAYHCSEGNINGKIILKRQYKIANGCMQYMFNADLKIDDEVLQEILGKSVDDKMHTIVNSIQREQNQIIRDANHRALFVEGPAGSGKTSVALHRIAFLLYRDRKSINEKNVLILSPNHLFSDYISNVLPEMGEENVLQKTFHDCVFEAMHQLPIKLETRTFHLETVLSNGSDHQQTLRAENIRFKSSYKFENILREYLEWVQTSLVDEYPDIEFRRQLIFKKEEWKHYFLGNLSEMPVRIRLEKIRAVIESRMRPLFHAVRKEKEAEIVNRAEEVDENTIKALARIAAREEFSSFYEKIDKLTKLSPLAEYRRLFKGGWLLARSSNKGDFPKEWQSIQKQTLSYLNNGVLPYEDTPGFIYFQGVLQGFPINRDIKHLIIDEAQDYTRMQYQILVTLFPNSTWTVVGDPAQAVHPFLNTASFNDMSEIIGNEKSIAFRLTRSYRSTKQIQAFCQAILSDKIKVESINRSGSLPTVTQIENFHEYTSVLVHTIKKILKEGWHSIGIICKNTYQSKKVFSELKEQIDLNLVIDEEDSFHQGIVVIPSYLAKGLEFDAVLVVNADTINFSSEEERHILYTICTRTLHRLNLFYYGKPSPFLREMDKELYEITPISK</sequence>
<keyword evidence="4 5" id="KW-0067">ATP-binding</keyword>
<protein>
    <submittedName>
        <fullName evidence="8">DNA helicase-2 / ATP-dependent DNA helicase PcrA</fullName>
    </submittedName>
</protein>
<dbReference type="OrthoDB" id="9787585at2"/>
<dbReference type="Proteomes" id="UP000199520">
    <property type="component" value="Unassembled WGS sequence"/>
</dbReference>
<feature type="coiled-coil region" evidence="6">
    <location>
        <begin position="3"/>
        <end position="37"/>
    </location>
</feature>
<proteinExistence type="predicted"/>
<evidence type="ECO:0000256" key="2">
    <source>
        <dbReference type="ARBA" id="ARBA00022801"/>
    </source>
</evidence>
<dbReference type="PANTHER" id="PTHR11070:SF17">
    <property type="entry name" value="DNA HELICASE IV"/>
    <property type="match status" value="1"/>
</dbReference>
<evidence type="ECO:0000259" key="7">
    <source>
        <dbReference type="PROSITE" id="PS51198"/>
    </source>
</evidence>
<reference evidence="9" key="1">
    <citation type="submission" date="2016-10" db="EMBL/GenBank/DDBJ databases">
        <authorList>
            <person name="Varghese N."/>
            <person name="Submissions S."/>
        </authorList>
    </citation>
    <scope>NUCLEOTIDE SEQUENCE [LARGE SCALE GENOMIC DNA]</scope>
    <source>
        <strain evidence="9">DSM 13327</strain>
    </source>
</reference>
<evidence type="ECO:0000256" key="4">
    <source>
        <dbReference type="ARBA" id="ARBA00022840"/>
    </source>
</evidence>
<name>A0A1I4ISV8_9FIRM</name>
<keyword evidence="9" id="KW-1185">Reference proteome</keyword>
<dbReference type="GO" id="GO:0003677">
    <property type="term" value="F:DNA binding"/>
    <property type="evidence" value="ECO:0007669"/>
    <property type="project" value="InterPro"/>
</dbReference>
<evidence type="ECO:0000256" key="6">
    <source>
        <dbReference type="SAM" id="Coils"/>
    </source>
</evidence>
<dbReference type="GO" id="GO:0000725">
    <property type="term" value="P:recombinational repair"/>
    <property type="evidence" value="ECO:0007669"/>
    <property type="project" value="TreeGrafter"/>
</dbReference>
<dbReference type="InterPro" id="IPR000212">
    <property type="entry name" value="DNA_helicase_UvrD/REP"/>
</dbReference>
<dbReference type="SUPFAM" id="SSF52540">
    <property type="entry name" value="P-loop containing nucleoside triphosphate hydrolases"/>
    <property type="match status" value="1"/>
</dbReference>
<accession>A0A1I4ISV8</accession>
<dbReference type="InterPro" id="IPR027785">
    <property type="entry name" value="UvrD-like_helicase_C"/>
</dbReference>
<feature type="domain" description="UvrD-like helicase ATP-binding" evidence="7">
    <location>
        <begin position="200"/>
        <end position="585"/>
    </location>
</feature>
<dbReference type="STRING" id="1123291.SAMN04490355_100988"/>
<evidence type="ECO:0000313" key="8">
    <source>
        <dbReference type="EMBL" id="SFL57432.1"/>
    </source>
</evidence>
<evidence type="ECO:0000256" key="5">
    <source>
        <dbReference type="PROSITE-ProRule" id="PRU00560"/>
    </source>
</evidence>
<dbReference type="RefSeq" id="WP_090934212.1">
    <property type="nucleotide sequence ID" value="NZ_FOTS01000009.1"/>
</dbReference>
<keyword evidence="1 5" id="KW-0547">Nucleotide-binding</keyword>
<evidence type="ECO:0000256" key="1">
    <source>
        <dbReference type="ARBA" id="ARBA00022741"/>
    </source>
</evidence>
<evidence type="ECO:0000256" key="3">
    <source>
        <dbReference type="ARBA" id="ARBA00022806"/>
    </source>
</evidence>
<dbReference type="Pfam" id="PF13538">
    <property type="entry name" value="UvrD_C_2"/>
    <property type="match status" value="1"/>
</dbReference>
<gene>
    <name evidence="8" type="ORF">SAMN04490355_100988</name>
</gene>
<feature type="binding site" evidence="5">
    <location>
        <begin position="221"/>
        <end position="228"/>
    </location>
    <ligand>
        <name>ATP</name>
        <dbReference type="ChEBI" id="CHEBI:30616"/>
    </ligand>
</feature>
<keyword evidence="6" id="KW-0175">Coiled coil</keyword>
<dbReference type="PROSITE" id="PS51198">
    <property type="entry name" value="UVRD_HELICASE_ATP_BIND"/>
    <property type="match status" value="1"/>
</dbReference>
<dbReference type="GO" id="GO:0043138">
    <property type="term" value="F:3'-5' DNA helicase activity"/>
    <property type="evidence" value="ECO:0007669"/>
    <property type="project" value="TreeGrafter"/>
</dbReference>
<dbReference type="Gene3D" id="3.40.50.300">
    <property type="entry name" value="P-loop containing nucleotide triphosphate hydrolases"/>
    <property type="match status" value="3"/>
</dbReference>
<dbReference type="GO" id="GO:0005524">
    <property type="term" value="F:ATP binding"/>
    <property type="evidence" value="ECO:0007669"/>
    <property type="project" value="UniProtKB-UniRule"/>
</dbReference>
<keyword evidence="2 5" id="KW-0378">Hydrolase</keyword>
<dbReference type="AlphaFoldDB" id="A0A1I4ISV8"/>
<dbReference type="GO" id="GO:0005829">
    <property type="term" value="C:cytosol"/>
    <property type="evidence" value="ECO:0007669"/>
    <property type="project" value="TreeGrafter"/>
</dbReference>
<dbReference type="PANTHER" id="PTHR11070">
    <property type="entry name" value="UVRD / RECB / PCRA DNA HELICASE FAMILY MEMBER"/>
    <property type="match status" value="1"/>
</dbReference>
<dbReference type="EMBL" id="FOTS01000009">
    <property type="protein sequence ID" value="SFL57432.1"/>
    <property type="molecule type" value="Genomic_DNA"/>
</dbReference>
<dbReference type="InterPro" id="IPR027417">
    <property type="entry name" value="P-loop_NTPase"/>
</dbReference>
<dbReference type="InterPro" id="IPR014016">
    <property type="entry name" value="UvrD-like_ATP-bd"/>
</dbReference>
<evidence type="ECO:0000313" key="9">
    <source>
        <dbReference type="Proteomes" id="UP000199520"/>
    </source>
</evidence>
<dbReference type="GO" id="GO:0016787">
    <property type="term" value="F:hydrolase activity"/>
    <property type="evidence" value="ECO:0007669"/>
    <property type="project" value="UniProtKB-UniRule"/>
</dbReference>